<dbReference type="EMBL" id="JAUEPH010000002">
    <property type="protein sequence ID" value="MDN3203777.1"/>
    <property type="molecule type" value="Genomic_DNA"/>
</dbReference>
<dbReference type="Proteomes" id="UP001171916">
    <property type="component" value="Unassembled WGS sequence"/>
</dbReference>
<evidence type="ECO:0008006" key="3">
    <source>
        <dbReference type="Google" id="ProtNLM"/>
    </source>
</evidence>
<reference evidence="1" key="1">
    <citation type="submission" date="2023-06" db="EMBL/GenBank/DDBJ databases">
        <title>Robiginitalea aurantiacus sp. nov. and Algoriphagus sediminis sp. nov., isolated from coastal sediment.</title>
        <authorList>
            <person name="Zhou Z.Y."/>
            <person name="An J."/>
            <person name="Jia Y.W."/>
            <person name="Du Z.J."/>
        </authorList>
    </citation>
    <scope>NUCLEOTIDE SEQUENCE</scope>
    <source>
        <strain evidence="1">C2-7</strain>
    </source>
</reference>
<proteinExistence type="predicted"/>
<keyword evidence="2" id="KW-1185">Reference proteome</keyword>
<name>A0ABT7YB83_9BACT</name>
<protein>
    <recommendedName>
        <fullName evidence="3">Outer membrane protein beta-barrel domain-containing protein</fullName>
    </recommendedName>
</protein>
<gene>
    <name evidence="1" type="ORF">QVH07_06435</name>
</gene>
<dbReference type="RefSeq" id="WP_289999334.1">
    <property type="nucleotide sequence ID" value="NZ_JAUEPH010000002.1"/>
</dbReference>
<accession>A0ABT7YB83</accession>
<comment type="caution">
    <text evidence="1">The sequence shown here is derived from an EMBL/GenBank/DDBJ whole genome shotgun (WGS) entry which is preliminary data.</text>
</comment>
<organism evidence="1 2">
    <name type="scientific">Algoriphagus sediminis</name>
    <dbReference type="NCBI Taxonomy" id="3057113"/>
    <lineage>
        <taxon>Bacteria</taxon>
        <taxon>Pseudomonadati</taxon>
        <taxon>Bacteroidota</taxon>
        <taxon>Cytophagia</taxon>
        <taxon>Cytophagales</taxon>
        <taxon>Cyclobacteriaceae</taxon>
        <taxon>Algoriphagus</taxon>
    </lineage>
</organism>
<sequence>MKPFYLFLAFCLVYSIQVQSQVKPIKSSDRKIEFNFSDPDEITIPKWMEKGDFYQVMVHNINLNNYRVEMTIKDSVYYSSAIDFPVFGSIDISSLEGVVKELSASEIEPIAAQQSLEFADNIPEQIREFLEKQQAQVRVESEKFKALTDRIDEERFDIMIFKVKAKSETADFDLTDFKIDEKIKAFEQIKTELSSLNSSYSKDFKAFTDFFQQSDIIDFFKGDIGPVTQLKQEKEKTEKAYSTLKAGLSKAITQISTDNVNKILTSVIHLYTNNTFTSLPIQFTGDEAELKMSFIPKDSASNLQVYHLSPVKFGKSPWYWAVGPGMYFSGLSNERVGFETINVTDSTQQFKVLEENPQEGEIGVSALFHAGRRFRLGSLYVGIHASVGTGVSLGEDIRARMLYGGGLSFGEKNHLVIDVGWARGYVDVLAKEFEEGLPEGMFTEKPSVLVQDLDTSWFISVGYMFSF</sequence>
<evidence type="ECO:0000313" key="2">
    <source>
        <dbReference type="Proteomes" id="UP001171916"/>
    </source>
</evidence>
<evidence type="ECO:0000313" key="1">
    <source>
        <dbReference type="EMBL" id="MDN3203777.1"/>
    </source>
</evidence>